<dbReference type="AlphaFoldDB" id="A0A1X6PKE7"/>
<feature type="compositionally biased region" description="Gly residues" evidence="1">
    <location>
        <begin position="19"/>
        <end position="29"/>
    </location>
</feature>
<gene>
    <name evidence="2" type="ORF">BU14_0025s0069</name>
</gene>
<dbReference type="EMBL" id="KV918765">
    <property type="protein sequence ID" value="OSX81188.1"/>
    <property type="molecule type" value="Genomic_DNA"/>
</dbReference>
<protein>
    <submittedName>
        <fullName evidence="2">Uncharacterized protein</fullName>
    </submittedName>
</protein>
<proteinExistence type="predicted"/>
<name>A0A1X6PKE7_PORUM</name>
<evidence type="ECO:0000313" key="2">
    <source>
        <dbReference type="EMBL" id="OSX81188.1"/>
    </source>
</evidence>
<keyword evidence="3" id="KW-1185">Reference proteome</keyword>
<sequence length="42" mass="3941">MEVSYLASLQGCVQQLARGGGGGGGGGMMPDGEAEGGADAQA</sequence>
<reference evidence="2 3" key="1">
    <citation type="submission" date="2017-03" db="EMBL/GenBank/DDBJ databases">
        <title>WGS assembly of Porphyra umbilicalis.</title>
        <authorList>
            <person name="Brawley S.H."/>
            <person name="Blouin N.A."/>
            <person name="Ficko-Blean E."/>
            <person name="Wheeler G.L."/>
            <person name="Lohr M."/>
            <person name="Goodson H.V."/>
            <person name="Jenkins J.W."/>
            <person name="Blaby-Haas C.E."/>
            <person name="Helliwell K.E."/>
            <person name="Chan C."/>
            <person name="Marriage T."/>
            <person name="Bhattacharya D."/>
            <person name="Klein A.S."/>
            <person name="Badis Y."/>
            <person name="Brodie J."/>
            <person name="Cao Y."/>
            <person name="Collen J."/>
            <person name="Dittami S.M."/>
            <person name="Gachon C.M."/>
            <person name="Green B.R."/>
            <person name="Karpowicz S."/>
            <person name="Kim J.W."/>
            <person name="Kudahl U."/>
            <person name="Lin S."/>
            <person name="Michel G."/>
            <person name="Mittag M."/>
            <person name="Olson B.J."/>
            <person name="Pangilinan J."/>
            <person name="Peng Y."/>
            <person name="Qiu H."/>
            <person name="Shu S."/>
            <person name="Singer J.T."/>
            <person name="Smith A.G."/>
            <person name="Sprecher B.N."/>
            <person name="Wagner V."/>
            <person name="Wang W."/>
            <person name="Wang Z.-Y."/>
            <person name="Yan J."/>
            <person name="Yarish C."/>
            <person name="Zoeuner-Riek S."/>
            <person name="Zhuang Y."/>
            <person name="Zou Y."/>
            <person name="Lindquist E.A."/>
            <person name="Grimwood J."/>
            <person name="Barry K."/>
            <person name="Rokhsar D.S."/>
            <person name="Schmutz J."/>
            <person name="Stiller J.W."/>
            <person name="Grossman A.R."/>
            <person name="Prochnik S.E."/>
        </authorList>
    </citation>
    <scope>NUCLEOTIDE SEQUENCE [LARGE SCALE GENOMIC DNA]</scope>
    <source>
        <strain evidence="2">4086291</strain>
    </source>
</reference>
<feature type="region of interest" description="Disordered" evidence="1">
    <location>
        <begin position="19"/>
        <end position="42"/>
    </location>
</feature>
<organism evidence="2 3">
    <name type="scientific">Porphyra umbilicalis</name>
    <name type="common">Purple laver</name>
    <name type="synonym">Red alga</name>
    <dbReference type="NCBI Taxonomy" id="2786"/>
    <lineage>
        <taxon>Eukaryota</taxon>
        <taxon>Rhodophyta</taxon>
        <taxon>Bangiophyceae</taxon>
        <taxon>Bangiales</taxon>
        <taxon>Bangiaceae</taxon>
        <taxon>Porphyra</taxon>
    </lineage>
</organism>
<dbReference type="Proteomes" id="UP000218209">
    <property type="component" value="Unassembled WGS sequence"/>
</dbReference>
<accession>A0A1X6PKE7</accession>
<evidence type="ECO:0000313" key="3">
    <source>
        <dbReference type="Proteomes" id="UP000218209"/>
    </source>
</evidence>
<evidence type="ECO:0000256" key="1">
    <source>
        <dbReference type="SAM" id="MobiDB-lite"/>
    </source>
</evidence>